<dbReference type="STRING" id="56857.A0A200R1Z3"/>
<dbReference type="AlphaFoldDB" id="A0A200R1Z3"/>
<dbReference type="GO" id="GO:0003676">
    <property type="term" value="F:nucleic acid binding"/>
    <property type="evidence" value="ECO:0007669"/>
    <property type="project" value="InterPro"/>
</dbReference>
<dbReference type="InterPro" id="IPR012337">
    <property type="entry name" value="RNaseH-like_sf"/>
</dbReference>
<dbReference type="EMBL" id="MVGT01000481">
    <property type="protein sequence ID" value="OVA16739.1"/>
    <property type="molecule type" value="Genomic_DNA"/>
</dbReference>
<keyword evidence="4" id="KW-1185">Reference proteome</keyword>
<accession>A0A200R1Z3</accession>
<reference evidence="3 4" key="1">
    <citation type="journal article" date="2017" name="Mol. Plant">
        <title>The Genome of Medicinal Plant Macleaya cordata Provides New Insights into Benzylisoquinoline Alkaloids Metabolism.</title>
        <authorList>
            <person name="Liu X."/>
            <person name="Liu Y."/>
            <person name="Huang P."/>
            <person name="Ma Y."/>
            <person name="Qing Z."/>
            <person name="Tang Q."/>
            <person name="Cao H."/>
            <person name="Cheng P."/>
            <person name="Zheng Y."/>
            <person name="Yuan Z."/>
            <person name="Zhou Y."/>
            <person name="Liu J."/>
            <person name="Tang Z."/>
            <person name="Zhuo Y."/>
            <person name="Zhang Y."/>
            <person name="Yu L."/>
            <person name="Huang J."/>
            <person name="Yang P."/>
            <person name="Peng Q."/>
            <person name="Zhang J."/>
            <person name="Jiang W."/>
            <person name="Zhang Z."/>
            <person name="Lin K."/>
            <person name="Ro D.K."/>
            <person name="Chen X."/>
            <person name="Xiong X."/>
            <person name="Shang Y."/>
            <person name="Huang S."/>
            <person name="Zeng J."/>
        </authorList>
    </citation>
    <scope>NUCLEOTIDE SEQUENCE [LARGE SCALE GENOMIC DNA]</scope>
    <source>
        <strain evidence="4">cv. BLH2017</strain>
        <tissue evidence="3">Root</tissue>
    </source>
</reference>
<dbReference type="SUPFAM" id="SSF53098">
    <property type="entry name" value="Ribonuclease H-like"/>
    <property type="match status" value="1"/>
</dbReference>
<dbReference type="GO" id="GO:0005737">
    <property type="term" value="C:cytoplasm"/>
    <property type="evidence" value="ECO:0007669"/>
    <property type="project" value="TreeGrafter"/>
</dbReference>
<evidence type="ECO:0000256" key="1">
    <source>
        <dbReference type="ARBA" id="ARBA00022722"/>
    </source>
</evidence>
<protein>
    <recommendedName>
        <fullName evidence="5">3'-5' exonuclease domain</fullName>
    </recommendedName>
</protein>
<evidence type="ECO:0000256" key="2">
    <source>
        <dbReference type="ARBA" id="ARBA00022801"/>
    </source>
</evidence>
<organism evidence="3 4">
    <name type="scientific">Macleaya cordata</name>
    <name type="common">Five-seeded plume-poppy</name>
    <name type="synonym">Bocconia cordata</name>
    <dbReference type="NCBI Taxonomy" id="56857"/>
    <lineage>
        <taxon>Eukaryota</taxon>
        <taxon>Viridiplantae</taxon>
        <taxon>Streptophyta</taxon>
        <taxon>Embryophyta</taxon>
        <taxon>Tracheophyta</taxon>
        <taxon>Spermatophyta</taxon>
        <taxon>Magnoliopsida</taxon>
        <taxon>Ranunculales</taxon>
        <taxon>Papaveraceae</taxon>
        <taxon>Papaveroideae</taxon>
        <taxon>Macleaya</taxon>
    </lineage>
</organism>
<comment type="caution">
    <text evidence="3">The sequence shown here is derived from an EMBL/GenBank/DDBJ whole genome shotgun (WGS) entry which is preliminary data.</text>
</comment>
<dbReference type="OrthoDB" id="446462at2759"/>
<proteinExistence type="predicted"/>
<name>A0A200R1Z3_MACCD</name>
<gene>
    <name evidence="3" type="ORF">BVC80_1543g190</name>
</gene>
<dbReference type="GO" id="GO:0008408">
    <property type="term" value="F:3'-5' exonuclease activity"/>
    <property type="evidence" value="ECO:0007669"/>
    <property type="project" value="TreeGrafter"/>
</dbReference>
<dbReference type="PANTHER" id="PTHR13620">
    <property type="entry name" value="3-5 EXONUCLEASE"/>
    <property type="match status" value="1"/>
</dbReference>
<dbReference type="InterPro" id="IPR051132">
    <property type="entry name" value="3-5_Exonuclease_domain"/>
</dbReference>
<dbReference type="InParanoid" id="A0A200R1Z3"/>
<evidence type="ECO:0000313" key="3">
    <source>
        <dbReference type="EMBL" id="OVA16739.1"/>
    </source>
</evidence>
<dbReference type="Proteomes" id="UP000195402">
    <property type="component" value="Unassembled WGS sequence"/>
</dbReference>
<dbReference type="InterPro" id="IPR036397">
    <property type="entry name" value="RNaseH_sf"/>
</dbReference>
<sequence>MASSNQEIKFEDLRYTTSVADSCALVDNFLNQQLCSSLSINNTNIGKPVVGLAVIHIASVDKVALLQLCLNDSRCIIIQLLHLDSIPQSLKTFLADPNICFVSVGMDDVVAKLRRDFGIECGVSWRNLRPLDDIDFTRELLARFPNRKELVNVLINTFSELSIRKPKLESCSDWTVRSLSMPQIKVASMFPYLYFLVGSHFF</sequence>
<dbReference type="GO" id="GO:0005634">
    <property type="term" value="C:nucleus"/>
    <property type="evidence" value="ECO:0007669"/>
    <property type="project" value="TreeGrafter"/>
</dbReference>
<evidence type="ECO:0000313" key="4">
    <source>
        <dbReference type="Proteomes" id="UP000195402"/>
    </source>
</evidence>
<evidence type="ECO:0008006" key="5">
    <source>
        <dbReference type="Google" id="ProtNLM"/>
    </source>
</evidence>
<dbReference type="PANTHER" id="PTHR13620:SF121">
    <property type="entry name" value="EMB|CAB82946.1-RELATED"/>
    <property type="match status" value="1"/>
</dbReference>
<keyword evidence="1" id="KW-0540">Nuclease</keyword>
<dbReference type="Gene3D" id="3.30.420.10">
    <property type="entry name" value="Ribonuclease H-like superfamily/Ribonuclease H"/>
    <property type="match status" value="1"/>
</dbReference>
<keyword evidence="2" id="KW-0378">Hydrolase</keyword>